<dbReference type="HOGENOM" id="CLU_512364_0_0_1"/>
<dbReference type="eggNOG" id="ENOG502S5PQ">
    <property type="taxonomic scope" value="Eukaryota"/>
</dbReference>
<dbReference type="Proteomes" id="UP000013827">
    <property type="component" value="Unassembled WGS sequence"/>
</dbReference>
<evidence type="ECO:0000313" key="3">
    <source>
        <dbReference type="Proteomes" id="UP000013827"/>
    </source>
</evidence>
<organism evidence="2 3">
    <name type="scientific">Emiliania huxleyi (strain CCMP1516)</name>
    <dbReference type="NCBI Taxonomy" id="280463"/>
    <lineage>
        <taxon>Eukaryota</taxon>
        <taxon>Haptista</taxon>
        <taxon>Haptophyta</taxon>
        <taxon>Prymnesiophyceae</taxon>
        <taxon>Isochrysidales</taxon>
        <taxon>Noelaerhabdaceae</taxon>
        <taxon>Emiliania</taxon>
    </lineage>
</organism>
<accession>A0A0D3KRN7</accession>
<sequence length="532" mass="58100">MPPTGVLRATSLASLPVDEEERLAAQLLLLRGDSRHHSDAVRLMREHLGVQAVLLEGALADALLPSTDAAEGIPAAPGPSLGCLERGLPLGLATAATVEAPKPGDVVSDAAISRWIRTTCESVEVGLINYLHVGVRVMWAAPDGAWKQQALLRPRCKVSITGHGCISWQNTFLGHSFELRPEDPAASAPVSFTVQHAGVVSIGEPAPLPEELYRHNWTAVVETTQALERKRARAVGFARAPIPERTWAALSTYYYNNRHAAQREDWDDLGTSMAFVNWWESQTRLIPMPLRWKERWHRELMPTVAAWAGDVQLQATAFYGMRVYADASWLIRHVDREDTHALSAIMNLDQSDDAWPLLIDSLDGETHSLTISPGEMLFYESARCLHGRPLPLKGSRFVNAFVHYRPKDDPHWHAVAGSYSGAAVRWAADHIAAREMARRLAAHSGHAWLAGAAAASPSAAPTSSAGSLGGSLTWEAAVALDAAIAILLFGVLCLVARRLRLTGLILARLQRAARPRREKGEAAYYSSYCLKP</sequence>
<dbReference type="KEGG" id="ehx:EMIHUDRAFT_224479"/>
<dbReference type="GeneID" id="17283691"/>
<reference evidence="3" key="1">
    <citation type="journal article" date="2013" name="Nature">
        <title>Pan genome of the phytoplankton Emiliania underpins its global distribution.</title>
        <authorList>
            <person name="Read B.A."/>
            <person name="Kegel J."/>
            <person name="Klute M.J."/>
            <person name="Kuo A."/>
            <person name="Lefebvre S.C."/>
            <person name="Maumus F."/>
            <person name="Mayer C."/>
            <person name="Miller J."/>
            <person name="Monier A."/>
            <person name="Salamov A."/>
            <person name="Young J."/>
            <person name="Aguilar M."/>
            <person name="Claverie J.M."/>
            <person name="Frickenhaus S."/>
            <person name="Gonzalez K."/>
            <person name="Herman E.K."/>
            <person name="Lin Y.C."/>
            <person name="Napier J."/>
            <person name="Ogata H."/>
            <person name="Sarno A.F."/>
            <person name="Shmutz J."/>
            <person name="Schroeder D."/>
            <person name="de Vargas C."/>
            <person name="Verret F."/>
            <person name="von Dassow P."/>
            <person name="Valentin K."/>
            <person name="Van de Peer Y."/>
            <person name="Wheeler G."/>
            <person name="Dacks J.B."/>
            <person name="Delwiche C.F."/>
            <person name="Dyhrman S.T."/>
            <person name="Glockner G."/>
            <person name="John U."/>
            <person name="Richards T."/>
            <person name="Worden A.Z."/>
            <person name="Zhang X."/>
            <person name="Grigoriev I.V."/>
            <person name="Allen A.E."/>
            <person name="Bidle K."/>
            <person name="Borodovsky M."/>
            <person name="Bowler C."/>
            <person name="Brownlee C."/>
            <person name="Cock J.M."/>
            <person name="Elias M."/>
            <person name="Gladyshev V.N."/>
            <person name="Groth M."/>
            <person name="Guda C."/>
            <person name="Hadaegh A."/>
            <person name="Iglesias-Rodriguez M.D."/>
            <person name="Jenkins J."/>
            <person name="Jones B.M."/>
            <person name="Lawson T."/>
            <person name="Leese F."/>
            <person name="Lindquist E."/>
            <person name="Lobanov A."/>
            <person name="Lomsadze A."/>
            <person name="Malik S.B."/>
            <person name="Marsh M.E."/>
            <person name="Mackinder L."/>
            <person name="Mock T."/>
            <person name="Mueller-Roeber B."/>
            <person name="Pagarete A."/>
            <person name="Parker M."/>
            <person name="Probert I."/>
            <person name="Quesneville H."/>
            <person name="Raines C."/>
            <person name="Rensing S.A."/>
            <person name="Riano-Pachon D.M."/>
            <person name="Richier S."/>
            <person name="Rokitta S."/>
            <person name="Shiraiwa Y."/>
            <person name="Soanes D.M."/>
            <person name="van der Giezen M."/>
            <person name="Wahlund T.M."/>
            <person name="Williams B."/>
            <person name="Wilson W."/>
            <person name="Wolfe G."/>
            <person name="Wurch L.L."/>
        </authorList>
    </citation>
    <scope>NUCLEOTIDE SEQUENCE</scope>
</reference>
<evidence type="ECO:0000256" key="1">
    <source>
        <dbReference type="SAM" id="Phobius"/>
    </source>
</evidence>
<keyword evidence="1" id="KW-1133">Transmembrane helix</keyword>
<name>A0A0D3KRN7_EMIH1</name>
<keyword evidence="3" id="KW-1185">Reference proteome</keyword>
<dbReference type="EnsemblProtists" id="EOD38422">
    <property type="protein sequence ID" value="EOD38422"/>
    <property type="gene ID" value="EMIHUDRAFT_224479"/>
</dbReference>
<dbReference type="PaxDb" id="2903-EOD38422"/>
<evidence type="ECO:0008006" key="4">
    <source>
        <dbReference type="Google" id="ProtNLM"/>
    </source>
</evidence>
<reference evidence="2" key="2">
    <citation type="submission" date="2024-10" db="UniProtKB">
        <authorList>
            <consortium name="EnsemblProtists"/>
        </authorList>
    </citation>
    <scope>IDENTIFICATION</scope>
</reference>
<keyword evidence="1" id="KW-0812">Transmembrane</keyword>
<protein>
    <recommendedName>
        <fullName evidence="4">Fe2OG dioxygenase domain-containing protein</fullName>
    </recommendedName>
</protein>
<dbReference type="RefSeq" id="XP_005790851.1">
    <property type="nucleotide sequence ID" value="XM_005790794.1"/>
</dbReference>
<dbReference type="AlphaFoldDB" id="A0A0D3KRN7"/>
<evidence type="ECO:0000313" key="2">
    <source>
        <dbReference type="EnsemblProtists" id="EOD38422"/>
    </source>
</evidence>
<dbReference type="OMA" id="VYDHADR"/>
<keyword evidence="1" id="KW-0472">Membrane</keyword>
<feature type="transmembrane region" description="Helical" evidence="1">
    <location>
        <begin position="472"/>
        <end position="496"/>
    </location>
</feature>
<proteinExistence type="predicted"/>